<feature type="transmembrane region" description="Helical" evidence="2">
    <location>
        <begin position="71"/>
        <end position="91"/>
    </location>
</feature>
<keyword evidence="3" id="KW-0732">Signal</keyword>
<feature type="compositionally biased region" description="Basic and acidic residues" evidence="1">
    <location>
        <begin position="523"/>
        <end position="536"/>
    </location>
</feature>
<feature type="compositionally biased region" description="Basic and acidic residues" evidence="1">
    <location>
        <begin position="676"/>
        <end position="688"/>
    </location>
</feature>
<accession>A0ABY4EX62</accession>
<feature type="compositionally biased region" description="Polar residues" evidence="1">
    <location>
        <begin position="537"/>
        <end position="546"/>
    </location>
</feature>
<keyword evidence="5" id="KW-1185">Reference proteome</keyword>
<feature type="compositionally biased region" description="Basic and acidic residues" evidence="1">
    <location>
        <begin position="634"/>
        <end position="650"/>
    </location>
</feature>
<feature type="transmembrane region" description="Helical" evidence="2">
    <location>
        <begin position="320"/>
        <end position="341"/>
    </location>
</feature>
<feature type="signal peptide" evidence="3">
    <location>
        <begin position="1"/>
        <end position="27"/>
    </location>
</feature>
<dbReference type="InterPro" id="IPR058112">
    <property type="entry name" value="CD3337_EF1877-like"/>
</dbReference>
<keyword evidence="2" id="KW-0812">Transmembrane</keyword>
<feature type="region of interest" description="Disordered" evidence="1">
    <location>
        <begin position="513"/>
        <end position="714"/>
    </location>
</feature>
<sequence length="714" mass="79836">MKKRIFLILVLTFVCFFIPSTTNMVYAEDGQERESQEYDESRYDLMTYADNSWYEWADKTGTSAVSAIKNFLWQINVVIANITLMIVYQLFSLDIVELTRDSVMAIASGTAGSLITNLGMFAFAIACIGIVIRAYVQQNWQAFFKIVTIIILSMAMLFSISSEKFNYVDIAHGISVAVENAVMQVNPSLTDATDFDVSSGSVGEDVSVQVENKAYQSLLYKPYLLLQYGTTNEDDINAEGSLNGDETRISEYLNANPTTEDGMELREEIAEREYDILENQNIFAGNAFKISAYIMGATLSTIIQAVVFFFLALMRIMLQFAFIFLLILAPFMLFISIFPTFEGLVGQYLKGTFMLILFKGGTMFLVLIATSFIALSYDMADMSNDIYYRIFIQSIFSISIIFMYMKRQFVFDMLNGSNLSLTGMGAGEGMGRQSMNRFRKGANTTKNIGKRTAAGTKKTGKVASRTIGKAGAIASGVNKKTSNMYDQAGRSVSAKGMSMKDRVGEKMNQAKDYVKKSQLGEVGPKESPYHTQEQDRTQSTTNVSNINEERTRDKQQSHTKQQSIGQKGRQDNGAKPNNARSKGNSYRDPRVAQQNLKDSSKNRKDKSNKTVKDAGVNSNQAKYKSKKNQQQTSPKRDQGRSTKRQSHDSGTKTNNQSVSSNVNSSTGRNPYATRENVQRTERANRENKSIQSNQGGMLHQRSLLHGDDNNNERI</sequence>
<gene>
    <name evidence="4" type="ORF">MUN88_20765</name>
</gene>
<evidence type="ECO:0000256" key="1">
    <source>
        <dbReference type="SAM" id="MobiDB-lite"/>
    </source>
</evidence>
<feature type="transmembrane region" description="Helical" evidence="2">
    <location>
        <begin position="103"/>
        <end position="136"/>
    </location>
</feature>
<feature type="compositionally biased region" description="Low complexity" evidence="1">
    <location>
        <begin position="654"/>
        <end position="665"/>
    </location>
</feature>
<evidence type="ECO:0000313" key="5">
    <source>
        <dbReference type="Proteomes" id="UP000831782"/>
    </source>
</evidence>
<evidence type="ECO:0008006" key="6">
    <source>
        <dbReference type="Google" id="ProtNLM"/>
    </source>
</evidence>
<dbReference type="RefSeq" id="WP_244718931.1">
    <property type="nucleotide sequence ID" value="NZ_CP095072.1"/>
</dbReference>
<keyword evidence="2" id="KW-0472">Membrane</keyword>
<dbReference type="Proteomes" id="UP000831782">
    <property type="component" value="Chromosome"/>
</dbReference>
<organism evidence="4 5">
    <name type="scientific">Gracilibacillus caseinilyticus</name>
    <dbReference type="NCBI Taxonomy" id="2932256"/>
    <lineage>
        <taxon>Bacteria</taxon>
        <taxon>Bacillati</taxon>
        <taxon>Bacillota</taxon>
        <taxon>Bacilli</taxon>
        <taxon>Bacillales</taxon>
        <taxon>Bacillaceae</taxon>
        <taxon>Gracilibacillus</taxon>
    </lineage>
</organism>
<dbReference type="EMBL" id="CP095072">
    <property type="protein sequence ID" value="UOQ48432.1"/>
    <property type="molecule type" value="Genomic_DNA"/>
</dbReference>
<proteinExistence type="predicted"/>
<dbReference type="NCBIfam" id="NF046089">
    <property type="entry name" value="CD3337_EF1877"/>
    <property type="match status" value="1"/>
</dbReference>
<evidence type="ECO:0000256" key="3">
    <source>
        <dbReference type="SAM" id="SignalP"/>
    </source>
</evidence>
<feature type="chain" id="PRO_5046446662" description="TrbL/VirB6 plasmid conjugal transfer protein" evidence="3">
    <location>
        <begin position="28"/>
        <end position="714"/>
    </location>
</feature>
<evidence type="ECO:0000313" key="4">
    <source>
        <dbReference type="EMBL" id="UOQ48432.1"/>
    </source>
</evidence>
<feature type="compositionally biased region" description="Polar residues" evidence="1">
    <location>
        <begin position="616"/>
        <end position="633"/>
    </location>
</feature>
<feature type="transmembrane region" description="Helical" evidence="2">
    <location>
        <begin position="353"/>
        <end position="374"/>
    </location>
</feature>
<protein>
    <recommendedName>
        <fullName evidence="6">TrbL/VirB6 plasmid conjugal transfer protein</fullName>
    </recommendedName>
</protein>
<feature type="compositionally biased region" description="Basic and acidic residues" evidence="1">
    <location>
        <begin position="704"/>
        <end position="714"/>
    </location>
</feature>
<feature type="transmembrane region" description="Helical" evidence="2">
    <location>
        <begin position="386"/>
        <end position="405"/>
    </location>
</feature>
<evidence type="ECO:0000256" key="2">
    <source>
        <dbReference type="SAM" id="Phobius"/>
    </source>
</evidence>
<feature type="compositionally biased region" description="Basic and acidic residues" evidence="1">
    <location>
        <begin position="547"/>
        <end position="556"/>
    </location>
</feature>
<keyword evidence="2" id="KW-1133">Transmembrane helix</keyword>
<name>A0ABY4EX62_9BACI</name>
<reference evidence="4 5" key="1">
    <citation type="submission" date="2022-04" db="EMBL/GenBank/DDBJ databases">
        <title>Gracilibacillus sp. isolated from saltern.</title>
        <authorList>
            <person name="Won M."/>
            <person name="Lee C.-M."/>
            <person name="Woen H.-Y."/>
            <person name="Kwon S.-W."/>
        </authorList>
    </citation>
    <scope>NUCLEOTIDE SEQUENCE [LARGE SCALE GENOMIC DNA]</scope>
    <source>
        <strain evidence="4 5">SSWR10-1</strain>
    </source>
</reference>
<feature type="transmembrane region" description="Helical" evidence="2">
    <location>
        <begin position="290"/>
        <end position="314"/>
    </location>
</feature>
<feature type="compositionally biased region" description="Basic and acidic residues" evidence="1">
    <location>
        <begin position="598"/>
        <end position="612"/>
    </location>
</feature>
<feature type="transmembrane region" description="Helical" evidence="2">
    <location>
        <begin position="142"/>
        <end position="160"/>
    </location>
</feature>